<dbReference type="RefSeq" id="WP_141167834.1">
    <property type="nucleotide sequence ID" value="NZ_VHLH01000030.1"/>
</dbReference>
<reference evidence="6 7" key="1">
    <citation type="submission" date="2019-06" db="EMBL/GenBank/DDBJ databases">
        <authorList>
            <person name="Li M."/>
        </authorList>
    </citation>
    <scope>NUCLEOTIDE SEQUENCE [LARGE SCALE GENOMIC DNA]</scope>
    <source>
        <strain evidence="6 7">BGMRC6574</strain>
    </source>
</reference>
<dbReference type="Pfam" id="PF13305">
    <property type="entry name" value="TetR_C_33"/>
    <property type="match status" value="1"/>
</dbReference>
<dbReference type="EMBL" id="VHLH01000030">
    <property type="protein sequence ID" value="TPW26450.1"/>
    <property type="molecule type" value="Genomic_DNA"/>
</dbReference>
<dbReference type="GO" id="GO:0003700">
    <property type="term" value="F:DNA-binding transcription factor activity"/>
    <property type="evidence" value="ECO:0007669"/>
    <property type="project" value="TreeGrafter"/>
</dbReference>
<comment type="caution">
    <text evidence="6">The sequence shown here is derived from an EMBL/GenBank/DDBJ whole genome shotgun (WGS) entry which is preliminary data.</text>
</comment>
<dbReference type="SUPFAM" id="SSF46689">
    <property type="entry name" value="Homeodomain-like"/>
    <property type="match status" value="1"/>
</dbReference>
<dbReference type="Gene3D" id="1.10.357.10">
    <property type="entry name" value="Tetracycline Repressor, domain 2"/>
    <property type="match status" value="1"/>
</dbReference>
<gene>
    <name evidence="6" type="ORF">FJU11_14710</name>
</gene>
<evidence type="ECO:0000313" key="7">
    <source>
        <dbReference type="Proteomes" id="UP000320314"/>
    </source>
</evidence>
<organism evidence="6 7">
    <name type="scientific">Pararhizobium mangrovi</name>
    <dbReference type="NCBI Taxonomy" id="2590452"/>
    <lineage>
        <taxon>Bacteria</taxon>
        <taxon>Pseudomonadati</taxon>
        <taxon>Pseudomonadota</taxon>
        <taxon>Alphaproteobacteria</taxon>
        <taxon>Hyphomicrobiales</taxon>
        <taxon>Rhizobiaceae</taxon>
        <taxon>Rhizobium/Agrobacterium group</taxon>
        <taxon>Pararhizobium</taxon>
    </lineage>
</organism>
<dbReference type="PROSITE" id="PS50977">
    <property type="entry name" value="HTH_TETR_2"/>
    <property type="match status" value="1"/>
</dbReference>
<dbReference type="InterPro" id="IPR001647">
    <property type="entry name" value="HTH_TetR"/>
</dbReference>
<dbReference type="GO" id="GO:0000976">
    <property type="term" value="F:transcription cis-regulatory region binding"/>
    <property type="evidence" value="ECO:0007669"/>
    <property type="project" value="TreeGrafter"/>
</dbReference>
<keyword evidence="2 4" id="KW-0238">DNA-binding</keyword>
<evidence type="ECO:0000256" key="4">
    <source>
        <dbReference type="PROSITE-ProRule" id="PRU00335"/>
    </source>
</evidence>
<dbReference type="Pfam" id="PF00440">
    <property type="entry name" value="TetR_N"/>
    <property type="match status" value="1"/>
</dbReference>
<evidence type="ECO:0000256" key="3">
    <source>
        <dbReference type="ARBA" id="ARBA00023163"/>
    </source>
</evidence>
<protein>
    <submittedName>
        <fullName evidence="6">TetR/AcrR family transcriptional regulator</fullName>
    </submittedName>
</protein>
<evidence type="ECO:0000259" key="5">
    <source>
        <dbReference type="PROSITE" id="PS50977"/>
    </source>
</evidence>
<evidence type="ECO:0000256" key="1">
    <source>
        <dbReference type="ARBA" id="ARBA00023015"/>
    </source>
</evidence>
<dbReference type="PANTHER" id="PTHR30055:SF234">
    <property type="entry name" value="HTH-TYPE TRANSCRIPTIONAL REGULATOR BETI"/>
    <property type="match status" value="1"/>
</dbReference>
<evidence type="ECO:0000313" key="6">
    <source>
        <dbReference type="EMBL" id="TPW26450.1"/>
    </source>
</evidence>
<dbReference type="PANTHER" id="PTHR30055">
    <property type="entry name" value="HTH-TYPE TRANSCRIPTIONAL REGULATOR RUTR"/>
    <property type="match status" value="1"/>
</dbReference>
<name>A0A506TY73_9HYPH</name>
<dbReference type="InterPro" id="IPR009057">
    <property type="entry name" value="Homeodomain-like_sf"/>
</dbReference>
<dbReference type="InterPro" id="IPR036271">
    <property type="entry name" value="Tet_transcr_reg_TetR-rel_C_sf"/>
</dbReference>
<keyword evidence="1" id="KW-0805">Transcription regulation</keyword>
<dbReference type="InterPro" id="IPR025996">
    <property type="entry name" value="MT1864/Rv1816-like_C"/>
</dbReference>
<dbReference type="SUPFAM" id="SSF48498">
    <property type="entry name" value="Tetracyclin repressor-like, C-terminal domain"/>
    <property type="match status" value="1"/>
</dbReference>
<keyword evidence="7" id="KW-1185">Reference proteome</keyword>
<feature type="domain" description="HTH tetR-type" evidence="5">
    <location>
        <begin position="8"/>
        <end position="68"/>
    </location>
</feature>
<dbReference type="Proteomes" id="UP000320314">
    <property type="component" value="Unassembled WGS sequence"/>
</dbReference>
<feature type="DNA-binding region" description="H-T-H motif" evidence="4">
    <location>
        <begin position="31"/>
        <end position="50"/>
    </location>
</feature>
<dbReference type="AlphaFoldDB" id="A0A506TY73"/>
<accession>A0A506TY73</accession>
<dbReference type="OrthoDB" id="7056813at2"/>
<proteinExistence type="predicted"/>
<keyword evidence="3" id="KW-0804">Transcription</keyword>
<sequence length="179" mass="19087">MKESYHHGDLRAALLEAGLDHLNRHDAETLSLRALARSVGVSATAVYRHFPDKTALVAALAREGLARLADAQKKAAAECRPSESAFAATGRAYVRFALENPALFRLTFASAPVESADEPTEAARMLRENAARRLPDGASAGHVEAEALRAWALVHGIAMLMLDGQIAADPDLVEALIPA</sequence>
<evidence type="ECO:0000256" key="2">
    <source>
        <dbReference type="ARBA" id="ARBA00023125"/>
    </source>
</evidence>
<dbReference type="InterPro" id="IPR050109">
    <property type="entry name" value="HTH-type_TetR-like_transc_reg"/>
</dbReference>